<dbReference type="AlphaFoldDB" id="A0AAV7W0U4"/>
<accession>A0AAV7W0U4</accession>
<evidence type="ECO:0000313" key="1">
    <source>
        <dbReference type="EMBL" id="KAJ1206669.1"/>
    </source>
</evidence>
<evidence type="ECO:0000313" key="2">
    <source>
        <dbReference type="Proteomes" id="UP001066276"/>
    </source>
</evidence>
<comment type="caution">
    <text evidence="1">The sequence shown here is derived from an EMBL/GenBank/DDBJ whole genome shotgun (WGS) entry which is preliminary data.</text>
</comment>
<reference evidence="1" key="1">
    <citation type="journal article" date="2022" name="bioRxiv">
        <title>Sequencing and chromosome-scale assembly of the giantPleurodeles waltlgenome.</title>
        <authorList>
            <person name="Brown T."/>
            <person name="Elewa A."/>
            <person name="Iarovenko S."/>
            <person name="Subramanian E."/>
            <person name="Araus A.J."/>
            <person name="Petzold A."/>
            <person name="Susuki M."/>
            <person name="Suzuki K.-i.T."/>
            <person name="Hayashi T."/>
            <person name="Toyoda A."/>
            <person name="Oliveira C."/>
            <person name="Osipova E."/>
            <person name="Leigh N.D."/>
            <person name="Simon A."/>
            <person name="Yun M.H."/>
        </authorList>
    </citation>
    <scope>NUCLEOTIDE SEQUENCE</scope>
    <source>
        <strain evidence="1">20211129_DDA</strain>
        <tissue evidence="1">Liver</tissue>
    </source>
</reference>
<proteinExistence type="predicted"/>
<dbReference type="EMBL" id="JANPWB010000002">
    <property type="protein sequence ID" value="KAJ1206669.1"/>
    <property type="molecule type" value="Genomic_DNA"/>
</dbReference>
<gene>
    <name evidence="1" type="ORF">NDU88_002070</name>
</gene>
<protein>
    <submittedName>
        <fullName evidence="1">Uncharacterized protein</fullName>
    </submittedName>
</protein>
<keyword evidence="2" id="KW-1185">Reference proteome</keyword>
<sequence length="210" mass="23711">MQAGAGLKGKQRAGWCVVDALMACSSHDLKVEEMKDYRQKCAGGVPWTSYLKEVLLFGKPQELLGFAGFRAMRRHSWQQRCRFYLCLTKAEQDRGGPRTEYMCSQADNSLPRRCSTLMSARVDAVPIRDHDRALENSNGMLKVHEFPGRNKVEGFKGKKKAGTLFWAKSEKDPASTLANMQMAVRDINAEVQAKAKCISVESLHRYERYG</sequence>
<name>A0AAV7W0U4_PLEWA</name>
<dbReference type="Proteomes" id="UP001066276">
    <property type="component" value="Chromosome 1_2"/>
</dbReference>
<organism evidence="1 2">
    <name type="scientific">Pleurodeles waltl</name>
    <name type="common">Iberian ribbed newt</name>
    <dbReference type="NCBI Taxonomy" id="8319"/>
    <lineage>
        <taxon>Eukaryota</taxon>
        <taxon>Metazoa</taxon>
        <taxon>Chordata</taxon>
        <taxon>Craniata</taxon>
        <taxon>Vertebrata</taxon>
        <taxon>Euteleostomi</taxon>
        <taxon>Amphibia</taxon>
        <taxon>Batrachia</taxon>
        <taxon>Caudata</taxon>
        <taxon>Salamandroidea</taxon>
        <taxon>Salamandridae</taxon>
        <taxon>Pleurodelinae</taxon>
        <taxon>Pleurodeles</taxon>
    </lineage>
</organism>